<feature type="transmembrane region" description="Helical" evidence="1">
    <location>
        <begin position="452"/>
        <end position="472"/>
    </location>
</feature>
<feature type="transmembrane region" description="Helical" evidence="1">
    <location>
        <begin position="484"/>
        <end position="503"/>
    </location>
</feature>
<feature type="transmembrane region" description="Helical" evidence="1">
    <location>
        <begin position="509"/>
        <end position="531"/>
    </location>
</feature>
<keyword evidence="1" id="KW-0812">Transmembrane</keyword>
<feature type="transmembrane region" description="Helical" evidence="1">
    <location>
        <begin position="325"/>
        <end position="341"/>
    </location>
</feature>
<name>A0A6J6WQG0_9ZZZZ</name>
<feature type="transmembrane region" description="Helical" evidence="1">
    <location>
        <begin position="371"/>
        <end position="389"/>
    </location>
</feature>
<reference evidence="2" key="1">
    <citation type="submission" date="2020-05" db="EMBL/GenBank/DDBJ databases">
        <authorList>
            <person name="Chiriac C."/>
            <person name="Salcher M."/>
            <person name="Ghai R."/>
            <person name="Kavagutti S V."/>
        </authorList>
    </citation>
    <scope>NUCLEOTIDE SEQUENCE</scope>
</reference>
<dbReference type="EMBL" id="CAFAAG010000008">
    <property type="protein sequence ID" value="CAB4786259.1"/>
    <property type="molecule type" value="Genomic_DNA"/>
</dbReference>
<keyword evidence="1" id="KW-0472">Membrane</keyword>
<feature type="transmembrane region" description="Helical" evidence="1">
    <location>
        <begin position="266"/>
        <end position="288"/>
    </location>
</feature>
<gene>
    <name evidence="2" type="ORF">UFOPK2975_00232</name>
</gene>
<feature type="transmembrane region" description="Helical" evidence="1">
    <location>
        <begin position="295"/>
        <end position="313"/>
    </location>
</feature>
<accession>A0A6J6WQG0</accession>
<feature type="transmembrane region" description="Helical" evidence="1">
    <location>
        <begin position="348"/>
        <end position="365"/>
    </location>
</feature>
<evidence type="ECO:0000313" key="2">
    <source>
        <dbReference type="EMBL" id="CAB4786259.1"/>
    </source>
</evidence>
<protein>
    <submittedName>
        <fullName evidence="2">Unannotated protein</fullName>
    </submittedName>
</protein>
<feature type="transmembrane region" description="Helical" evidence="1">
    <location>
        <begin position="80"/>
        <end position="99"/>
    </location>
</feature>
<sequence>MFNNVIDQTNINKYQSHFFEIATKTSIIGFSSILCLSVIAGIGLYDSLLVALVVGTQITSGAMIWLLLRRNCVVTMPELLGMGLAIGSIASTGVSQILRTTPVHGIGWALPLLIVVVASAKSSIRTPSAFIEKIPRFDGAIIAMAILFALSYWWVWILPVALFPLFFYFLLSDPRSWFSSLRVRLKFLIAVATGTTLFAIAIWIRNSNLSWWIFSHDQTFLEGIATSVNIWGPQENIHAVGIPDSYHWFVLAWSGMTTNAAGLTPLIVITRVLPLCAFLGAVPLIWACTRQLTKISYSPVIALLLFVLGSNYLNLQPIRFTNSPTFIFSMMWLLAFVFTFVECLRGQMQFGLGVLTLLFVANFGGKASNGPILLSGVLLCALINFLFLRNRSRYRFLNWSSFLLIISSIVVYLLLYKSQSIIGDSNILRIDIASVASDLGAARQNSLLITKVLMTMSIIAICSPIFLISSPLLLSRSSRKQPELYFFLGISLSGILLTSIFGHSGASELYFLLSALAVAPVVAGYAVPLYTENTNNLHLNKKLYLVFAVTSIYTICTFFLWKLFAKNTNAQETYYAQKIGVAFSVIVILIFLPIIFFRVSIKSSFNRDAKTFRRLSRLVILMTVLLTLGVIHQCDAVIRFVNSSNKDPNDSNLLQGSTGELAALTWLRENSDVNDILATNRFCIPLSDSCDAKWFLVSAITHRRMLIEGYNRGTDDVSQDERLPEWAKSLSQPLWAQQRLLHSLGFAEFPNISDYEYLRSNSVAWMVVDHTAQFSGTRSWLPFAEVAFQNQDMSVLRLKQTP</sequence>
<feature type="transmembrane region" description="Helical" evidence="1">
    <location>
        <begin position="618"/>
        <end position="641"/>
    </location>
</feature>
<organism evidence="2">
    <name type="scientific">freshwater metagenome</name>
    <dbReference type="NCBI Taxonomy" id="449393"/>
    <lineage>
        <taxon>unclassified sequences</taxon>
        <taxon>metagenomes</taxon>
        <taxon>ecological metagenomes</taxon>
    </lineage>
</organism>
<feature type="transmembrane region" description="Helical" evidence="1">
    <location>
        <begin position="161"/>
        <end position="178"/>
    </location>
</feature>
<feature type="transmembrane region" description="Helical" evidence="1">
    <location>
        <begin position="185"/>
        <end position="204"/>
    </location>
</feature>
<dbReference type="AlphaFoldDB" id="A0A6J6WQG0"/>
<feature type="transmembrane region" description="Helical" evidence="1">
    <location>
        <begin position="396"/>
        <end position="415"/>
    </location>
</feature>
<feature type="transmembrane region" description="Helical" evidence="1">
    <location>
        <begin position="48"/>
        <end position="68"/>
    </location>
</feature>
<feature type="transmembrane region" description="Helical" evidence="1">
    <location>
        <begin position="543"/>
        <end position="563"/>
    </location>
</feature>
<feature type="transmembrane region" description="Helical" evidence="1">
    <location>
        <begin position="575"/>
        <end position="597"/>
    </location>
</feature>
<feature type="transmembrane region" description="Helical" evidence="1">
    <location>
        <begin position="21"/>
        <end position="42"/>
    </location>
</feature>
<proteinExistence type="predicted"/>
<evidence type="ECO:0000256" key="1">
    <source>
        <dbReference type="SAM" id="Phobius"/>
    </source>
</evidence>
<keyword evidence="1" id="KW-1133">Transmembrane helix</keyword>